<dbReference type="STRING" id="48709.A0A1D2MMZ3"/>
<gene>
    <name evidence="9" type="ORF">Ocin01_12480</name>
</gene>
<comment type="cofactor">
    <cofactor evidence="1">
        <name>Zn(2+)</name>
        <dbReference type="ChEBI" id="CHEBI:29105"/>
    </cofactor>
</comment>
<dbReference type="Gene3D" id="3.30.479.10">
    <property type="entry name" value="6-pyruvoyl tetrahydropterin synthase/QueD"/>
    <property type="match status" value="1"/>
</dbReference>
<keyword evidence="5" id="KW-0479">Metal-binding</keyword>
<evidence type="ECO:0000256" key="8">
    <source>
        <dbReference type="ARBA" id="ARBA00023239"/>
    </source>
</evidence>
<dbReference type="InterPro" id="IPR038418">
    <property type="entry name" value="6-PTP_synth/QueD_sf"/>
</dbReference>
<dbReference type="OrthoDB" id="14045at2759"/>
<dbReference type="GO" id="GO:0046872">
    <property type="term" value="F:metal ion binding"/>
    <property type="evidence" value="ECO:0007669"/>
    <property type="project" value="UniProtKB-KW"/>
</dbReference>
<evidence type="ECO:0000256" key="5">
    <source>
        <dbReference type="ARBA" id="ARBA00022723"/>
    </source>
</evidence>
<keyword evidence="8" id="KW-0456">Lyase</keyword>
<keyword evidence="6" id="KW-0862">Zinc</keyword>
<proteinExistence type="inferred from homology"/>
<evidence type="ECO:0000256" key="6">
    <source>
        <dbReference type="ARBA" id="ARBA00022833"/>
    </source>
</evidence>
<protein>
    <recommendedName>
        <fullName evidence="4">6-pyruvoyltetrahydropterin synthase</fullName>
        <ecNumber evidence="4">4.2.3.12</ecNumber>
    </recommendedName>
</protein>
<dbReference type="Proteomes" id="UP000094527">
    <property type="component" value="Unassembled WGS sequence"/>
</dbReference>
<dbReference type="GO" id="GO:0006729">
    <property type="term" value="P:tetrahydrobiopterin biosynthetic process"/>
    <property type="evidence" value="ECO:0007669"/>
    <property type="project" value="UniProtKB-UniPathway"/>
</dbReference>
<organism evidence="9 10">
    <name type="scientific">Orchesella cincta</name>
    <name type="common">Springtail</name>
    <name type="synonym">Podura cincta</name>
    <dbReference type="NCBI Taxonomy" id="48709"/>
    <lineage>
        <taxon>Eukaryota</taxon>
        <taxon>Metazoa</taxon>
        <taxon>Ecdysozoa</taxon>
        <taxon>Arthropoda</taxon>
        <taxon>Hexapoda</taxon>
        <taxon>Collembola</taxon>
        <taxon>Entomobryomorpha</taxon>
        <taxon>Entomobryoidea</taxon>
        <taxon>Orchesellidae</taxon>
        <taxon>Orchesellinae</taxon>
        <taxon>Orchesella</taxon>
    </lineage>
</organism>
<keyword evidence="10" id="KW-1185">Reference proteome</keyword>
<dbReference type="PANTHER" id="PTHR12589">
    <property type="entry name" value="PYRUVOYL TETRAHYDROBIOPTERIN SYNTHASE"/>
    <property type="match status" value="1"/>
</dbReference>
<dbReference type="PANTHER" id="PTHR12589:SF7">
    <property type="entry name" value="6-PYRUVOYL TETRAHYDROBIOPTERIN SYNTHASE"/>
    <property type="match status" value="1"/>
</dbReference>
<comment type="caution">
    <text evidence="9">The sequence shown here is derived from an EMBL/GenBank/DDBJ whole genome shotgun (WGS) entry which is preliminary data.</text>
</comment>
<comment type="similarity">
    <text evidence="3">Belongs to the PTPS family.</text>
</comment>
<evidence type="ECO:0000313" key="9">
    <source>
        <dbReference type="EMBL" id="ODM94204.1"/>
    </source>
</evidence>
<dbReference type="CDD" id="cd00470">
    <property type="entry name" value="PTPS"/>
    <property type="match status" value="1"/>
</dbReference>
<evidence type="ECO:0000313" key="10">
    <source>
        <dbReference type="Proteomes" id="UP000094527"/>
    </source>
</evidence>
<dbReference type="EMBL" id="LJIJ01000843">
    <property type="protein sequence ID" value="ODM94204.1"/>
    <property type="molecule type" value="Genomic_DNA"/>
</dbReference>
<evidence type="ECO:0000256" key="4">
    <source>
        <dbReference type="ARBA" id="ARBA00013100"/>
    </source>
</evidence>
<dbReference type="EC" id="4.2.3.12" evidence="4"/>
<dbReference type="SUPFAM" id="SSF55620">
    <property type="entry name" value="Tetrahydrobiopterin biosynthesis enzymes-like"/>
    <property type="match status" value="1"/>
</dbReference>
<evidence type="ECO:0000256" key="2">
    <source>
        <dbReference type="ARBA" id="ARBA00005126"/>
    </source>
</evidence>
<dbReference type="GO" id="GO:0005739">
    <property type="term" value="C:mitochondrion"/>
    <property type="evidence" value="ECO:0007669"/>
    <property type="project" value="TreeGrafter"/>
</dbReference>
<keyword evidence="7" id="KW-0783">Tetrahydrobiopterin biosynthesis</keyword>
<evidence type="ECO:0000256" key="7">
    <source>
        <dbReference type="ARBA" id="ARBA00023007"/>
    </source>
</evidence>
<dbReference type="FunFam" id="3.30.479.10:FF:000003">
    <property type="entry name" value="6-pyruvoyl tetrahydrobiopterin synthase"/>
    <property type="match status" value="1"/>
</dbReference>
<evidence type="ECO:0000256" key="1">
    <source>
        <dbReference type="ARBA" id="ARBA00001947"/>
    </source>
</evidence>
<dbReference type="InterPro" id="IPR007115">
    <property type="entry name" value="6-PTP_synth/QueD"/>
</dbReference>
<evidence type="ECO:0000256" key="3">
    <source>
        <dbReference type="ARBA" id="ARBA00009164"/>
    </source>
</evidence>
<dbReference type="GO" id="GO:0003874">
    <property type="term" value="F:6-pyruvoyltetrahydropterin synthase activity"/>
    <property type="evidence" value="ECO:0007669"/>
    <property type="project" value="UniProtKB-EC"/>
</dbReference>
<dbReference type="Pfam" id="PF01242">
    <property type="entry name" value="PTPS"/>
    <property type="match status" value="1"/>
</dbReference>
<reference evidence="9 10" key="1">
    <citation type="journal article" date="2016" name="Genome Biol. Evol.">
        <title>Gene Family Evolution Reflects Adaptation to Soil Environmental Stressors in the Genome of the Collembolan Orchesella cincta.</title>
        <authorList>
            <person name="Faddeeva-Vakhrusheva A."/>
            <person name="Derks M.F."/>
            <person name="Anvar S.Y."/>
            <person name="Agamennone V."/>
            <person name="Suring W."/>
            <person name="Smit S."/>
            <person name="van Straalen N.M."/>
            <person name="Roelofs D."/>
        </authorList>
    </citation>
    <scope>NUCLEOTIDE SEQUENCE [LARGE SCALE GENOMIC DNA]</scope>
    <source>
        <tissue evidence="9">Mixed pool</tissue>
    </source>
</reference>
<sequence length="145" mass="16753">MSSRPVAYLTRRECFSACHRLYSEQLSDKENYEIYSKCANPNGHGHNYVVEVTVRGRVDPITGMVMNIQDLKVIMDKAIMQTMDHKSIDKDVPFFANSKIVTTTENVAVFAWDQLKLHMADPSLLHEIKIWETEKNIVVYRGEME</sequence>
<dbReference type="OMA" id="YETERNF"/>
<dbReference type="UniPathway" id="UPA00849">
    <property type="reaction ID" value="UER00819"/>
</dbReference>
<accession>A0A1D2MMZ3</accession>
<dbReference type="AlphaFoldDB" id="A0A1D2MMZ3"/>
<name>A0A1D2MMZ3_ORCCI</name>
<comment type="pathway">
    <text evidence="2">Cofactor biosynthesis; tetrahydrobiopterin biosynthesis; tetrahydrobiopterin from 7,8-dihydroneopterin triphosphate: step 1/3.</text>
</comment>